<name>A0A4V6MG08_9GAMM</name>
<protein>
    <recommendedName>
        <fullName evidence="4">Lipoprotein</fullName>
    </recommendedName>
</protein>
<comment type="caution">
    <text evidence="2">The sequence shown here is derived from an EMBL/GenBank/DDBJ whole genome shotgun (WGS) entry which is preliminary data.</text>
</comment>
<evidence type="ECO:0000313" key="2">
    <source>
        <dbReference type="EMBL" id="RZU47246.1"/>
    </source>
</evidence>
<accession>A0A4V6MG08</accession>
<keyword evidence="1" id="KW-0732">Signal</keyword>
<dbReference type="PROSITE" id="PS51257">
    <property type="entry name" value="PROKAR_LIPOPROTEIN"/>
    <property type="match status" value="1"/>
</dbReference>
<sequence>MKKLAIITLGMLLLSACNSNRDPVATQAAMPATDAFTAQVQAQAATAPEDTEPQDISAVVLNTPEDAEPVAVN</sequence>
<reference evidence="2 3" key="1">
    <citation type="submission" date="2019-02" db="EMBL/GenBank/DDBJ databases">
        <title>Genomic Encyclopedia of Type Strains, Phase IV (KMG-IV): sequencing the most valuable type-strain genomes for metagenomic binning, comparative biology and taxonomic classification.</title>
        <authorList>
            <person name="Goeker M."/>
        </authorList>
    </citation>
    <scope>NUCLEOTIDE SEQUENCE [LARGE SCALE GENOMIC DNA]</scope>
    <source>
        <strain evidence="2 3">DSM 105135</strain>
    </source>
</reference>
<feature type="signal peptide" evidence="1">
    <location>
        <begin position="1"/>
        <end position="21"/>
    </location>
</feature>
<feature type="chain" id="PRO_5020517187" description="Lipoprotein" evidence="1">
    <location>
        <begin position="22"/>
        <end position="73"/>
    </location>
</feature>
<proteinExistence type="predicted"/>
<dbReference type="EMBL" id="SHKX01000010">
    <property type="protein sequence ID" value="RZU47246.1"/>
    <property type="molecule type" value="Genomic_DNA"/>
</dbReference>
<organism evidence="2 3">
    <name type="scientific">Fluviicoccus keumensis</name>
    <dbReference type="NCBI Taxonomy" id="1435465"/>
    <lineage>
        <taxon>Bacteria</taxon>
        <taxon>Pseudomonadati</taxon>
        <taxon>Pseudomonadota</taxon>
        <taxon>Gammaproteobacteria</taxon>
        <taxon>Moraxellales</taxon>
        <taxon>Moraxellaceae</taxon>
        <taxon>Fluviicoccus</taxon>
    </lineage>
</organism>
<evidence type="ECO:0000256" key="1">
    <source>
        <dbReference type="SAM" id="SignalP"/>
    </source>
</evidence>
<dbReference type="AlphaFoldDB" id="A0A4V6MG08"/>
<dbReference type="Proteomes" id="UP000292423">
    <property type="component" value="Unassembled WGS sequence"/>
</dbReference>
<evidence type="ECO:0000313" key="3">
    <source>
        <dbReference type="Proteomes" id="UP000292423"/>
    </source>
</evidence>
<keyword evidence="3" id="KW-1185">Reference proteome</keyword>
<evidence type="ECO:0008006" key="4">
    <source>
        <dbReference type="Google" id="ProtNLM"/>
    </source>
</evidence>
<gene>
    <name evidence="2" type="ORF">EV700_0200</name>
</gene>
<dbReference type="RefSeq" id="WP_130410502.1">
    <property type="nucleotide sequence ID" value="NZ_SHKX01000010.1"/>
</dbReference>